<dbReference type="InterPro" id="IPR050483">
    <property type="entry name" value="CoA-transferase_III_domain"/>
</dbReference>
<dbReference type="PANTHER" id="PTHR48207">
    <property type="entry name" value="SUCCINATE--HYDROXYMETHYLGLUTARATE COA-TRANSFERASE"/>
    <property type="match status" value="1"/>
</dbReference>
<name>A0A9E7R2A9_9EURY</name>
<dbReference type="InterPro" id="IPR044855">
    <property type="entry name" value="CoA-Trfase_III_dom3_sf"/>
</dbReference>
<dbReference type="EMBL" id="CP104003">
    <property type="protein sequence ID" value="UWM54455.1"/>
    <property type="molecule type" value="Genomic_DNA"/>
</dbReference>
<protein>
    <submittedName>
        <fullName evidence="2">CoA transferase</fullName>
    </submittedName>
</protein>
<dbReference type="RefSeq" id="WP_260593475.1">
    <property type="nucleotide sequence ID" value="NZ_CP104003.1"/>
</dbReference>
<dbReference type="InterPro" id="IPR003673">
    <property type="entry name" value="CoA-Trfase_fam_III"/>
</dbReference>
<dbReference type="GeneID" id="74944823"/>
<dbReference type="Proteomes" id="UP001057580">
    <property type="component" value="Chromosome"/>
</dbReference>
<evidence type="ECO:0000313" key="3">
    <source>
        <dbReference type="Proteomes" id="UP001057580"/>
    </source>
</evidence>
<dbReference type="KEGG" id="ssai:N0B31_20335"/>
<reference evidence="2" key="1">
    <citation type="submission" date="2022-09" db="EMBL/GenBank/DDBJ databases">
        <title>Diverse halophilic archaea isolated from saline environments.</title>
        <authorList>
            <person name="Cui H.-L."/>
        </authorList>
    </citation>
    <scope>NUCLEOTIDE SEQUENCE</scope>
    <source>
        <strain evidence="2">ZS-35-S2</strain>
    </source>
</reference>
<dbReference type="Pfam" id="PF02515">
    <property type="entry name" value="CoA_transf_3"/>
    <property type="match status" value="1"/>
</dbReference>
<dbReference type="Gene3D" id="3.40.50.10540">
    <property type="entry name" value="Crotonobetainyl-coa:carnitine coa-transferase, domain 1"/>
    <property type="match status" value="1"/>
</dbReference>
<keyword evidence="3" id="KW-1185">Reference proteome</keyword>
<keyword evidence="1 2" id="KW-0808">Transferase</keyword>
<dbReference type="GO" id="GO:0008410">
    <property type="term" value="F:CoA-transferase activity"/>
    <property type="evidence" value="ECO:0007669"/>
    <property type="project" value="TreeGrafter"/>
</dbReference>
<organism evidence="2 3">
    <name type="scientific">Salinirubellus salinus</name>
    <dbReference type="NCBI Taxonomy" id="1364945"/>
    <lineage>
        <taxon>Archaea</taxon>
        <taxon>Methanobacteriati</taxon>
        <taxon>Methanobacteriota</taxon>
        <taxon>Stenosarchaea group</taxon>
        <taxon>Halobacteria</taxon>
        <taxon>Halobacteriales</taxon>
        <taxon>Natronomonadaceae</taxon>
        <taxon>Salinirubellus</taxon>
    </lineage>
</organism>
<dbReference type="SUPFAM" id="SSF89796">
    <property type="entry name" value="CoA-transferase family III (CaiB/BaiF)"/>
    <property type="match status" value="1"/>
</dbReference>
<dbReference type="PANTHER" id="PTHR48207:SF3">
    <property type="entry name" value="SUCCINATE--HYDROXYMETHYLGLUTARATE COA-TRANSFERASE"/>
    <property type="match status" value="1"/>
</dbReference>
<dbReference type="InterPro" id="IPR023606">
    <property type="entry name" value="CoA-Trfase_III_dom_1_sf"/>
</dbReference>
<dbReference type="Gene3D" id="3.30.1540.10">
    <property type="entry name" value="formyl-coa transferase, domain 3"/>
    <property type="match status" value="1"/>
</dbReference>
<accession>A0A9E7R2A9</accession>
<sequence length="396" mass="42440">MSNQPLDGIRVIDLGHIYQGPYCGLVLAHLGAEVIKVEPPGGETLRRGQDESIAEQFLNANKRGIVVDLKSDAGAEVLKDLVRNSHALVENFSSGTMESLGVGYEDLSAVNPELVYGHGSGFGDDGPYRDYPAMDLTIQAMSGIIHSTGFADGPPVKAGPSICDFLGGIHLATAVVSALFQWERTGEGQYVDVAMFDTTYPMLIPKLARTLANIDVPARTGNRHSGLAAPYNVYAVDDGYVAIAATTDPQWRKLAELIGRSDWLEEGRFATLEQRTEHNDEIDAAIEAWLDGQTKAEAVERIHAGGVACAPVQDLEEVLTDPQLAHRGMLNPVPNRGAGRSEIPVPGLPMQFSASDRPTVEPSPELGADTADVLVEVAGYSEERLTELRESGIVGT</sequence>
<dbReference type="AlphaFoldDB" id="A0A9E7R2A9"/>
<gene>
    <name evidence="2" type="ORF">N0B31_20335</name>
</gene>
<evidence type="ECO:0000256" key="1">
    <source>
        <dbReference type="ARBA" id="ARBA00022679"/>
    </source>
</evidence>
<proteinExistence type="predicted"/>
<evidence type="ECO:0000313" key="2">
    <source>
        <dbReference type="EMBL" id="UWM54455.1"/>
    </source>
</evidence>